<keyword evidence="2" id="KW-1185">Reference proteome</keyword>
<dbReference type="EMBL" id="CP002631">
    <property type="protein sequence ID" value="AEB14607.1"/>
    <property type="molecule type" value="Genomic_DNA"/>
</dbReference>
<dbReference type="Proteomes" id="UP000006852">
    <property type="component" value="Chromosome"/>
</dbReference>
<accession>F2NSH1</accession>
<reference evidence="2" key="2">
    <citation type="submission" date="2011-04" db="EMBL/GenBank/DDBJ databases">
        <title>The complete genome of chromosome of Treponema succinifaciens DSM 2489.</title>
        <authorList>
            <person name="Lucas S."/>
            <person name="Copeland A."/>
            <person name="Lapidus A."/>
            <person name="Bruce D."/>
            <person name="Goodwin L."/>
            <person name="Pitluck S."/>
            <person name="Peters L."/>
            <person name="Kyrpides N."/>
            <person name="Mavromatis K."/>
            <person name="Ivanova N."/>
            <person name="Ovchinnikova G."/>
            <person name="Teshima H."/>
            <person name="Detter J.C."/>
            <person name="Tapia R."/>
            <person name="Han C."/>
            <person name="Land M."/>
            <person name="Hauser L."/>
            <person name="Markowitz V."/>
            <person name="Cheng J.-F."/>
            <person name="Hugenholtz P."/>
            <person name="Woyke T."/>
            <person name="Wu D."/>
            <person name="Gronow S."/>
            <person name="Wellnitz S."/>
            <person name="Brambilla E."/>
            <person name="Klenk H.-P."/>
            <person name="Eisen J.A."/>
        </authorList>
    </citation>
    <scope>NUCLEOTIDE SEQUENCE [LARGE SCALE GENOMIC DNA]</scope>
    <source>
        <strain evidence="2">ATCC 33096 / DSM 2489 / 6091</strain>
    </source>
</reference>
<evidence type="ECO:0000313" key="2">
    <source>
        <dbReference type="Proteomes" id="UP000006852"/>
    </source>
</evidence>
<proteinExistence type="predicted"/>
<organism evidence="1 2">
    <name type="scientific">Treponema succinifaciens (strain ATCC 33096 / DSM 2489 / 6091)</name>
    <dbReference type="NCBI Taxonomy" id="869209"/>
    <lineage>
        <taxon>Bacteria</taxon>
        <taxon>Pseudomonadati</taxon>
        <taxon>Spirochaetota</taxon>
        <taxon>Spirochaetia</taxon>
        <taxon>Spirochaetales</taxon>
        <taxon>Treponemataceae</taxon>
        <taxon>Treponema</taxon>
    </lineage>
</organism>
<name>F2NSH1_TRES6</name>
<dbReference type="RefSeq" id="WP_013701888.1">
    <property type="nucleotide sequence ID" value="NC_015385.1"/>
</dbReference>
<sequence length="63" mass="7338">MTAGQFADIVAEMRAAQKCYFRTRSQKSLEKSKELEKKVDDIIAKREAMQKGKQLNLFEEIKE</sequence>
<dbReference type="KEGG" id="tsu:Tresu_1715"/>
<reference evidence="1 2" key="1">
    <citation type="journal article" date="2011" name="Stand. Genomic Sci.">
        <title>Complete genome sequence of Treponema succinifaciens type strain (6091).</title>
        <authorList>
            <person name="Han C."/>
            <person name="Gronow S."/>
            <person name="Teshima H."/>
            <person name="Lapidus A."/>
            <person name="Nolan M."/>
            <person name="Lucas S."/>
            <person name="Hammon N."/>
            <person name="Deshpande S."/>
            <person name="Cheng J.F."/>
            <person name="Zeytun A."/>
            <person name="Tapia R."/>
            <person name="Goodwin L."/>
            <person name="Pitluck S."/>
            <person name="Liolios K."/>
            <person name="Pagani I."/>
            <person name="Ivanova N."/>
            <person name="Mavromatis K."/>
            <person name="Mikhailova N."/>
            <person name="Huntemann M."/>
            <person name="Pati A."/>
            <person name="Chen A."/>
            <person name="Palaniappan K."/>
            <person name="Land M."/>
            <person name="Hauser L."/>
            <person name="Brambilla E.M."/>
            <person name="Rohde M."/>
            <person name="Goker M."/>
            <person name="Woyke T."/>
            <person name="Bristow J."/>
            <person name="Eisen J.A."/>
            <person name="Markowitz V."/>
            <person name="Hugenholtz P."/>
            <person name="Kyrpides N.C."/>
            <person name="Klenk H.P."/>
            <person name="Detter J.C."/>
        </authorList>
    </citation>
    <scope>NUCLEOTIDE SEQUENCE [LARGE SCALE GENOMIC DNA]</scope>
    <source>
        <strain evidence="2">ATCC 33096 / DSM 2489 / 6091</strain>
    </source>
</reference>
<dbReference type="HOGENOM" id="CLU_2884636_0_0_12"/>
<dbReference type="STRING" id="869209.Tresu_1715"/>
<evidence type="ECO:0000313" key="1">
    <source>
        <dbReference type="EMBL" id="AEB14607.1"/>
    </source>
</evidence>
<dbReference type="GeneID" id="302998863"/>
<dbReference type="AlphaFoldDB" id="F2NSH1"/>
<protein>
    <submittedName>
        <fullName evidence="1">Uncharacterized protein</fullName>
    </submittedName>
</protein>
<gene>
    <name evidence="1" type="ordered locus">Tresu_1715</name>
</gene>